<dbReference type="SUPFAM" id="SSF46785">
    <property type="entry name" value="Winged helix' DNA-binding domain"/>
    <property type="match status" value="1"/>
</dbReference>
<comment type="similarity">
    <text evidence="1">Belongs to the LysR transcriptional regulatory family.</text>
</comment>
<dbReference type="PANTHER" id="PTHR30126">
    <property type="entry name" value="HTH-TYPE TRANSCRIPTIONAL REGULATOR"/>
    <property type="match status" value="1"/>
</dbReference>
<keyword evidence="7" id="KW-1185">Reference proteome</keyword>
<dbReference type="Pfam" id="PF03466">
    <property type="entry name" value="LysR_substrate"/>
    <property type="match status" value="1"/>
</dbReference>
<dbReference type="Pfam" id="PF00126">
    <property type="entry name" value="HTH_1"/>
    <property type="match status" value="1"/>
</dbReference>
<name>A0ABW5UIK7_9BURK</name>
<keyword evidence="2" id="KW-0805">Transcription regulation</keyword>
<evidence type="ECO:0000256" key="1">
    <source>
        <dbReference type="ARBA" id="ARBA00009437"/>
    </source>
</evidence>
<keyword evidence="4" id="KW-0804">Transcription</keyword>
<protein>
    <submittedName>
        <fullName evidence="6">LysR substrate-binding domain-containing protein</fullName>
    </submittedName>
</protein>
<accession>A0ABW5UIK7</accession>
<keyword evidence="3" id="KW-0238">DNA-binding</keyword>
<evidence type="ECO:0000313" key="7">
    <source>
        <dbReference type="Proteomes" id="UP001597463"/>
    </source>
</evidence>
<dbReference type="InterPro" id="IPR036388">
    <property type="entry name" value="WH-like_DNA-bd_sf"/>
</dbReference>
<evidence type="ECO:0000313" key="6">
    <source>
        <dbReference type="EMBL" id="MFD2753446.1"/>
    </source>
</evidence>
<dbReference type="Gene3D" id="1.10.10.10">
    <property type="entry name" value="Winged helix-like DNA-binding domain superfamily/Winged helix DNA-binding domain"/>
    <property type="match status" value="1"/>
</dbReference>
<dbReference type="PROSITE" id="PS50931">
    <property type="entry name" value="HTH_LYSR"/>
    <property type="match status" value="1"/>
</dbReference>
<evidence type="ECO:0000256" key="4">
    <source>
        <dbReference type="ARBA" id="ARBA00023163"/>
    </source>
</evidence>
<dbReference type="InterPro" id="IPR000847">
    <property type="entry name" value="LysR_HTH_N"/>
</dbReference>
<evidence type="ECO:0000256" key="2">
    <source>
        <dbReference type="ARBA" id="ARBA00023015"/>
    </source>
</evidence>
<reference evidence="7" key="1">
    <citation type="journal article" date="2019" name="Int. J. Syst. Evol. Microbiol.">
        <title>The Global Catalogue of Microorganisms (GCM) 10K type strain sequencing project: providing services to taxonomists for standard genome sequencing and annotation.</title>
        <authorList>
            <consortium name="The Broad Institute Genomics Platform"/>
            <consortium name="The Broad Institute Genome Sequencing Center for Infectious Disease"/>
            <person name="Wu L."/>
            <person name="Ma J."/>
        </authorList>
    </citation>
    <scope>NUCLEOTIDE SEQUENCE [LARGE SCALE GENOMIC DNA]</scope>
    <source>
        <strain evidence="7">TISTR 1906</strain>
    </source>
</reference>
<dbReference type="PANTHER" id="PTHR30126:SF40">
    <property type="entry name" value="HTH-TYPE TRANSCRIPTIONAL REGULATOR GLTR"/>
    <property type="match status" value="1"/>
</dbReference>
<proteinExistence type="inferred from homology"/>
<dbReference type="InterPro" id="IPR005119">
    <property type="entry name" value="LysR_subst-bd"/>
</dbReference>
<gene>
    <name evidence="6" type="ORF">ACFSW6_05070</name>
</gene>
<dbReference type="EMBL" id="JBHUMV010000002">
    <property type="protein sequence ID" value="MFD2753446.1"/>
    <property type="molecule type" value="Genomic_DNA"/>
</dbReference>
<organism evidence="6 7">
    <name type="scientific">Comamonas terrae</name>
    <dbReference type="NCBI Taxonomy" id="673548"/>
    <lineage>
        <taxon>Bacteria</taxon>
        <taxon>Pseudomonadati</taxon>
        <taxon>Pseudomonadota</taxon>
        <taxon>Betaproteobacteria</taxon>
        <taxon>Burkholderiales</taxon>
        <taxon>Comamonadaceae</taxon>
        <taxon>Comamonas</taxon>
    </lineage>
</organism>
<dbReference type="Proteomes" id="UP001597463">
    <property type="component" value="Unassembled WGS sequence"/>
</dbReference>
<sequence>MQLKSLRMLEAVCDTGSFGAAAQLLHTVQSNVTAHVKKLEEETGAQLLERASPVHPTPAGRLLLEHARHMLRTHDLALAQLQGLDPQGASQVAGTLRIGSMETTAALRLPVLLAQLRRQHPGIDLELEAQPTAALLEALMAGRIDCAFVNGAAPHSGLQSWPVFREELVLVSGQPLTRFPTPQEFCASVFLAFRQGCSYRQRVELLMASQGVTAVRIMELGMLDTILGCVAAGMGYALLSRALVEAQQQRFGVHWISLPPGLAEEFAWVDTCFVTGSVAGWSPALRAFAQLLGIHAQAIAAGEHVRPGPAQRVHRRQAEPMPA</sequence>
<dbReference type="Gene3D" id="3.40.190.290">
    <property type="match status" value="1"/>
</dbReference>
<dbReference type="SUPFAM" id="SSF53850">
    <property type="entry name" value="Periplasmic binding protein-like II"/>
    <property type="match status" value="1"/>
</dbReference>
<evidence type="ECO:0000259" key="5">
    <source>
        <dbReference type="PROSITE" id="PS50931"/>
    </source>
</evidence>
<feature type="domain" description="HTH lysR-type" evidence="5">
    <location>
        <begin position="1"/>
        <end position="57"/>
    </location>
</feature>
<comment type="caution">
    <text evidence="6">The sequence shown here is derived from an EMBL/GenBank/DDBJ whole genome shotgun (WGS) entry which is preliminary data.</text>
</comment>
<evidence type="ECO:0000256" key="3">
    <source>
        <dbReference type="ARBA" id="ARBA00023125"/>
    </source>
</evidence>
<dbReference type="RefSeq" id="WP_083526571.1">
    <property type="nucleotide sequence ID" value="NZ_BCNT01000004.1"/>
</dbReference>
<dbReference type="InterPro" id="IPR036390">
    <property type="entry name" value="WH_DNA-bd_sf"/>
</dbReference>